<reference evidence="1" key="1">
    <citation type="journal article" date="2014" name="Front. Microbiol.">
        <title>High frequency of phylogenetically diverse reductive dehalogenase-homologous genes in deep subseafloor sedimentary metagenomes.</title>
        <authorList>
            <person name="Kawai M."/>
            <person name="Futagami T."/>
            <person name="Toyoda A."/>
            <person name="Takaki Y."/>
            <person name="Nishi S."/>
            <person name="Hori S."/>
            <person name="Arai W."/>
            <person name="Tsubouchi T."/>
            <person name="Morono Y."/>
            <person name="Uchiyama I."/>
            <person name="Ito T."/>
            <person name="Fujiyama A."/>
            <person name="Inagaki F."/>
            <person name="Takami H."/>
        </authorList>
    </citation>
    <scope>NUCLEOTIDE SEQUENCE</scope>
    <source>
        <strain evidence="1">Expedition CK06-06</strain>
    </source>
</reference>
<dbReference type="AlphaFoldDB" id="X1TV89"/>
<proteinExistence type="predicted"/>
<gene>
    <name evidence="1" type="ORF">S12H4_50849</name>
</gene>
<accession>X1TV89</accession>
<evidence type="ECO:0000313" key="1">
    <source>
        <dbReference type="EMBL" id="GAJ09273.1"/>
    </source>
</evidence>
<organism evidence="1">
    <name type="scientific">marine sediment metagenome</name>
    <dbReference type="NCBI Taxonomy" id="412755"/>
    <lineage>
        <taxon>unclassified sequences</taxon>
        <taxon>metagenomes</taxon>
        <taxon>ecological metagenomes</taxon>
    </lineage>
</organism>
<name>X1TV89_9ZZZZ</name>
<sequence>MELEKLIDRLQILITGAKVAYESGDTKMVRECLKQAKDLLDAEFLKD</sequence>
<protein>
    <submittedName>
        <fullName evidence="1">Uncharacterized protein</fullName>
    </submittedName>
</protein>
<comment type="caution">
    <text evidence="1">The sequence shown here is derived from an EMBL/GenBank/DDBJ whole genome shotgun (WGS) entry which is preliminary data.</text>
</comment>
<dbReference type="EMBL" id="BARW01032072">
    <property type="protein sequence ID" value="GAJ09273.1"/>
    <property type="molecule type" value="Genomic_DNA"/>
</dbReference>